<organism evidence="3 4">
    <name type="scientific">Daphnia galeata</name>
    <dbReference type="NCBI Taxonomy" id="27404"/>
    <lineage>
        <taxon>Eukaryota</taxon>
        <taxon>Metazoa</taxon>
        <taxon>Ecdysozoa</taxon>
        <taxon>Arthropoda</taxon>
        <taxon>Crustacea</taxon>
        <taxon>Branchiopoda</taxon>
        <taxon>Diplostraca</taxon>
        <taxon>Cladocera</taxon>
        <taxon>Anomopoda</taxon>
        <taxon>Daphniidae</taxon>
        <taxon>Daphnia</taxon>
    </lineage>
</organism>
<dbReference type="InterPro" id="IPR018244">
    <property type="entry name" value="Allrgn_V5/Tpx1_CS"/>
</dbReference>
<dbReference type="PROSITE" id="PS01010">
    <property type="entry name" value="CRISP_2"/>
    <property type="match status" value="1"/>
</dbReference>
<dbReference type="CDD" id="cd05382">
    <property type="entry name" value="CAP_GAPR1-like"/>
    <property type="match status" value="1"/>
</dbReference>
<comment type="caution">
    <text evidence="3">The sequence shown here is derived from an EMBL/GenBank/DDBJ whole genome shotgun (WGS) entry which is preliminary data.</text>
</comment>
<dbReference type="InterPro" id="IPR034113">
    <property type="entry name" value="SCP_GAPR1-like"/>
</dbReference>
<evidence type="ECO:0000313" key="3">
    <source>
        <dbReference type="EMBL" id="CAH0109660.1"/>
    </source>
</evidence>
<dbReference type="SMART" id="SM00198">
    <property type="entry name" value="SCP"/>
    <property type="match status" value="1"/>
</dbReference>
<dbReference type="GO" id="GO:0005576">
    <property type="term" value="C:extracellular region"/>
    <property type="evidence" value="ECO:0007669"/>
    <property type="project" value="InterPro"/>
</dbReference>
<dbReference type="FunFam" id="3.40.33.10:FF:000002">
    <property type="entry name" value="Golgi-associated plant pathogenesis-related protein 1"/>
    <property type="match status" value="1"/>
</dbReference>
<sequence length="177" mass="19995">MDEIVQQCLDAHNEFRRRHGVPPLSISDALMSSAQNWADTNAVNGECRVIPSGNDEIGENLFAAAEDSYEGEEPWIDWYNEMNNYDWENPGTGSGDIDHFTQMVWKDSTEIGIGSATGNNGWTYFCCHYAPAGNIQGQYEDNVLPPGPEDEEEEEIEEVPLGQVDLDEDYKWERRQG</sequence>
<evidence type="ECO:0000259" key="2">
    <source>
        <dbReference type="SMART" id="SM00198"/>
    </source>
</evidence>
<dbReference type="InterPro" id="IPR014044">
    <property type="entry name" value="CAP_dom"/>
</dbReference>
<evidence type="ECO:0000313" key="4">
    <source>
        <dbReference type="Proteomes" id="UP000789390"/>
    </source>
</evidence>
<dbReference type="InterPro" id="IPR001283">
    <property type="entry name" value="CRISP-related"/>
</dbReference>
<feature type="region of interest" description="Disordered" evidence="1">
    <location>
        <begin position="138"/>
        <end position="177"/>
    </location>
</feature>
<dbReference type="InterPro" id="IPR035940">
    <property type="entry name" value="CAP_sf"/>
</dbReference>
<dbReference type="PROSITE" id="PS01009">
    <property type="entry name" value="CRISP_1"/>
    <property type="match status" value="1"/>
</dbReference>
<keyword evidence="4" id="KW-1185">Reference proteome</keyword>
<dbReference type="Proteomes" id="UP000789390">
    <property type="component" value="Unassembled WGS sequence"/>
</dbReference>
<name>A0A8J2WKH8_9CRUS</name>
<dbReference type="PRINTS" id="PR00837">
    <property type="entry name" value="V5TPXLIKE"/>
</dbReference>
<dbReference type="OrthoDB" id="337038at2759"/>
<feature type="domain" description="SCP" evidence="2">
    <location>
        <begin position="3"/>
        <end position="137"/>
    </location>
</feature>
<dbReference type="Pfam" id="PF00188">
    <property type="entry name" value="CAP"/>
    <property type="match status" value="1"/>
</dbReference>
<protein>
    <recommendedName>
        <fullName evidence="2">SCP domain-containing protein</fullName>
    </recommendedName>
</protein>
<feature type="compositionally biased region" description="Acidic residues" evidence="1">
    <location>
        <begin position="148"/>
        <end position="158"/>
    </location>
</feature>
<evidence type="ECO:0000256" key="1">
    <source>
        <dbReference type="SAM" id="MobiDB-lite"/>
    </source>
</evidence>
<dbReference type="EMBL" id="CAKKLH010000294">
    <property type="protein sequence ID" value="CAH0109660.1"/>
    <property type="molecule type" value="Genomic_DNA"/>
</dbReference>
<dbReference type="PANTHER" id="PTHR10334">
    <property type="entry name" value="CYSTEINE-RICH SECRETORY PROTEIN-RELATED"/>
    <property type="match status" value="1"/>
</dbReference>
<dbReference type="SUPFAM" id="SSF55797">
    <property type="entry name" value="PR-1-like"/>
    <property type="match status" value="1"/>
</dbReference>
<proteinExistence type="predicted"/>
<dbReference type="Gene3D" id="3.40.33.10">
    <property type="entry name" value="CAP"/>
    <property type="match status" value="1"/>
</dbReference>
<accession>A0A8J2WKH8</accession>
<reference evidence="3" key="1">
    <citation type="submission" date="2021-11" db="EMBL/GenBank/DDBJ databases">
        <authorList>
            <person name="Schell T."/>
        </authorList>
    </citation>
    <scope>NUCLEOTIDE SEQUENCE</scope>
    <source>
        <strain evidence="3">M5</strain>
    </source>
</reference>
<gene>
    <name evidence="3" type="ORF">DGAL_LOCUS13143</name>
</gene>
<dbReference type="AlphaFoldDB" id="A0A8J2WKH8"/>